<keyword evidence="3" id="KW-1185">Reference proteome</keyword>
<dbReference type="RefSeq" id="WP_238314104.1">
    <property type="nucleotide sequence ID" value="NZ_BPQV01000016.1"/>
</dbReference>
<comment type="caution">
    <text evidence="2">The sequence shown here is derived from an EMBL/GenBank/DDBJ whole genome shotgun (WGS) entry which is preliminary data.</text>
</comment>
<keyword evidence="1" id="KW-1133">Transmembrane helix</keyword>
<reference evidence="2" key="1">
    <citation type="journal article" date="2021" name="Front. Microbiol.">
        <title>Comprehensive Comparative Genomics and Phenotyping of Methylobacterium Species.</title>
        <authorList>
            <person name="Alessa O."/>
            <person name="Ogura Y."/>
            <person name="Fujitani Y."/>
            <person name="Takami H."/>
            <person name="Hayashi T."/>
            <person name="Sahin N."/>
            <person name="Tani A."/>
        </authorList>
    </citation>
    <scope>NUCLEOTIDE SEQUENCE</scope>
    <source>
        <strain evidence="2">NBRC 15689</strain>
    </source>
</reference>
<organism evidence="2 3">
    <name type="scientific">Methylobacterium organophilum</name>
    <dbReference type="NCBI Taxonomy" id="410"/>
    <lineage>
        <taxon>Bacteria</taxon>
        <taxon>Pseudomonadati</taxon>
        <taxon>Pseudomonadota</taxon>
        <taxon>Alphaproteobacteria</taxon>
        <taxon>Hyphomicrobiales</taxon>
        <taxon>Methylobacteriaceae</taxon>
        <taxon>Methylobacterium</taxon>
    </lineage>
</organism>
<accession>A0ABQ4TCR6</accession>
<feature type="transmembrane region" description="Helical" evidence="1">
    <location>
        <begin position="12"/>
        <end position="34"/>
    </location>
</feature>
<dbReference type="PROSITE" id="PS51257">
    <property type="entry name" value="PROKAR_LIPOPROTEIN"/>
    <property type="match status" value="1"/>
</dbReference>
<keyword evidence="1" id="KW-0472">Membrane</keyword>
<dbReference type="Proteomes" id="UP001055156">
    <property type="component" value="Unassembled WGS sequence"/>
</dbReference>
<evidence type="ECO:0000313" key="3">
    <source>
        <dbReference type="Proteomes" id="UP001055156"/>
    </source>
</evidence>
<dbReference type="EMBL" id="BPQV01000016">
    <property type="protein sequence ID" value="GJE29491.1"/>
    <property type="molecule type" value="Genomic_DNA"/>
</dbReference>
<keyword evidence="1" id="KW-0812">Transmembrane</keyword>
<sequence length="117" mass="12575">MDRIAIEAARLLLSEAGAGWIVAVLLGLACLHLHREGTRAAQARIEEAGSTATALERASQTNAAVASALEARSRVLEELARLVGEIAQGVDRSDGHARDRFDEILRRLAEIQGRARP</sequence>
<reference evidence="2" key="2">
    <citation type="submission" date="2021-08" db="EMBL/GenBank/DDBJ databases">
        <authorList>
            <person name="Tani A."/>
            <person name="Ola A."/>
            <person name="Ogura Y."/>
            <person name="Katsura K."/>
            <person name="Hayashi T."/>
        </authorList>
    </citation>
    <scope>NUCLEOTIDE SEQUENCE</scope>
    <source>
        <strain evidence="2">NBRC 15689</strain>
    </source>
</reference>
<proteinExistence type="predicted"/>
<gene>
    <name evidence="2" type="ORF">LKMONMHP_4372</name>
</gene>
<evidence type="ECO:0000313" key="2">
    <source>
        <dbReference type="EMBL" id="GJE29491.1"/>
    </source>
</evidence>
<protein>
    <submittedName>
        <fullName evidence="2">Uncharacterized protein</fullName>
    </submittedName>
</protein>
<evidence type="ECO:0000256" key="1">
    <source>
        <dbReference type="SAM" id="Phobius"/>
    </source>
</evidence>
<name>A0ABQ4TCR6_METOR</name>